<evidence type="ECO:0000256" key="6">
    <source>
        <dbReference type="SAM" id="Phobius"/>
    </source>
</evidence>
<evidence type="ECO:0000256" key="3">
    <source>
        <dbReference type="ARBA" id="ARBA00022692"/>
    </source>
</evidence>
<dbReference type="CDD" id="cd06225">
    <property type="entry name" value="HAMP"/>
    <property type="match status" value="1"/>
</dbReference>
<reference evidence="9 10" key="1">
    <citation type="submission" date="2016-10" db="EMBL/GenBank/DDBJ databases">
        <authorList>
            <person name="de Groot N.N."/>
        </authorList>
    </citation>
    <scope>NUCLEOTIDE SEQUENCE [LARGE SCALE GENOMIC DNA]</scope>
    <source>
        <strain evidence="9 10">R5</strain>
    </source>
</reference>
<gene>
    <name evidence="9" type="ORF">SAMN05216337_106830</name>
</gene>
<feature type="domain" description="HAMP" evidence="8">
    <location>
        <begin position="306"/>
        <end position="358"/>
    </location>
</feature>
<dbReference type="InterPro" id="IPR029787">
    <property type="entry name" value="Nucleotide_cyclase"/>
</dbReference>
<dbReference type="RefSeq" id="WP_092090086.1">
    <property type="nucleotide sequence ID" value="NZ_FMZW01000068.1"/>
</dbReference>
<dbReference type="CDD" id="cd12912">
    <property type="entry name" value="PDC2_MCP_like"/>
    <property type="match status" value="1"/>
</dbReference>
<evidence type="ECO:0000259" key="8">
    <source>
        <dbReference type="PROSITE" id="PS50885"/>
    </source>
</evidence>
<evidence type="ECO:0000256" key="1">
    <source>
        <dbReference type="ARBA" id="ARBA00004651"/>
    </source>
</evidence>
<evidence type="ECO:0000259" key="7">
    <source>
        <dbReference type="PROSITE" id="PS50125"/>
    </source>
</evidence>
<dbReference type="Pfam" id="PF02743">
    <property type="entry name" value="dCache_1"/>
    <property type="match status" value="1"/>
</dbReference>
<dbReference type="Pfam" id="PF00672">
    <property type="entry name" value="HAMP"/>
    <property type="match status" value="1"/>
</dbReference>
<keyword evidence="5 6" id="KW-0472">Membrane</keyword>
<accession>A0A1G7N5V8</accession>
<dbReference type="SMART" id="SM00044">
    <property type="entry name" value="CYCc"/>
    <property type="match status" value="1"/>
</dbReference>
<dbReference type="GO" id="GO:0005886">
    <property type="term" value="C:plasma membrane"/>
    <property type="evidence" value="ECO:0007669"/>
    <property type="project" value="UniProtKB-SubCell"/>
</dbReference>
<dbReference type="CDD" id="cd07302">
    <property type="entry name" value="CHD"/>
    <property type="match status" value="1"/>
</dbReference>
<evidence type="ECO:0000313" key="10">
    <source>
        <dbReference type="Proteomes" id="UP000199245"/>
    </source>
</evidence>
<dbReference type="EMBL" id="FMZW01000068">
    <property type="protein sequence ID" value="SDF69384.1"/>
    <property type="molecule type" value="Genomic_DNA"/>
</dbReference>
<dbReference type="PROSITE" id="PS50125">
    <property type="entry name" value="GUANYLATE_CYCLASE_2"/>
    <property type="match status" value="1"/>
</dbReference>
<dbReference type="Proteomes" id="UP000199245">
    <property type="component" value="Unassembled WGS sequence"/>
</dbReference>
<evidence type="ECO:0000313" key="9">
    <source>
        <dbReference type="EMBL" id="SDF69384.1"/>
    </source>
</evidence>
<feature type="domain" description="Guanylate cyclase" evidence="7">
    <location>
        <begin position="395"/>
        <end position="526"/>
    </location>
</feature>
<protein>
    <submittedName>
        <fullName evidence="9">Adenylate cyclase, class 3</fullName>
    </submittedName>
</protein>
<dbReference type="Gene3D" id="6.10.340.10">
    <property type="match status" value="1"/>
</dbReference>
<proteinExistence type="predicted"/>
<dbReference type="InterPro" id="IPR003660">
    <property type="entry name" value="HAMP_dom"/>
</dbReference>
<dbReference type="Gene3D" id="3.30.70.1230">
    <property type="entry name" value="Nucleotide cyclase"/>
    <property type="match status" value="1"/>
</dbReference>
<dbReference type="SMART" id="SM00304">
    <property type="entry name" value="HAMP"/>
    <property type="match status" value="1"/>
</dbReference>
<dbReference type="SUPFAM" id="SSF158472">
    <property type="entry name" value="HAMP domain-like"/>
    <property type="match status" value="1"/>
</dbReference>
<dbReference type="GO" id="GO:0004016">
    <property type="term" value="F:adenylate cyclase activity"/>
    <property type="evidence" value="ECO:0007669"/>
    <property type="project" value="UniProtKB-ARBA"/>
</dbReference>
<evidence type="ECO:0000256" key="2">
    <source>
        <dbReference type="ARBA" id="ARBA00022475"/>
    </source>
</evidence>
<feature type="transmembrane region" description="Helical" evidence="6">
    <location>
        <begin position="288"/>
        <end position="305"/>
    </location>
</feature>
<keyword evidence="2" id="KW-1003">Cell membrane</keyword>
<dbReference type="GO" id="GO:0006171">
    <property type="term" value="P:cAMP biosynthetic process"/>
    <property type="evidence" value="ECO:0007669"/>
    <property type="project" value="TreeGrafter"/>
</dbReference>
<name>A0A1G7N5V8_9BRAD</name>
<dbReference type="PANTHER" id="PTHR43081">
    <property type="entry name" value="ADENYLATE CYCLASE, TERMINAL-DIFFERENTIATION SPECIFIC-RELATED"/>
    <property type="match status" value="1"/>
</dbReference>
<dbReference type="PROSITE" id="PS50885">
    <property type="entry name" value="HAMP"/>
    <property type="match status" value="1"/>
</dbReference>
<organism evidence="9 10">
    <name type="scientific">Bradyrhizobium brasilense</name>
    <dbReference type="NCBI Taxonomy" id="1419277"/>
    <lineage>
        <taxon>Bacteria</taxon>
        <taxon>Pseudomonadati</taxon>
        <taxon>Pseudomonadota</taxon>
        <taxon>Alphaproteobacteria</taxon>
        <taxon>Hyphomicrobiales</taxon>
        <taxon>Nitrobacteraceae</taxon>
        <taxon>Bradyrhizobium</taxon>
    </lineage>
</organism>
<dbReference type="InterPro" id="IPR050697">
    <property type="entry name" value="Adenylyl/Guanylyl_Cyclase_3/4"/>
</dbReference>
<evidence type="ECO:0000256" key="5">
    <source>
        <dbReference type="ARBA" id="ARBA00023136"/>
    </source>
</evidence>
<evidence type="ECO:0000256" key="4">
    <source>
        <dbReference type="ARBA" id="ARBA00022989"/>
    </source>
</evidence>
<dbReference type="Pfam" id="PF00211">
    <property type="entry name" value="Guanylate_cyc"/>
    <property type="match status" value="1"/>
</dbReference>
<dbReference type="InterPro" id="IPR001054">
    <property type="entry name" value="A/G_cyclase"/>
</dbReference>
<comment type="subcellular location">
    <subcellularLocation>
        <location evidence="1">Cell membrane</location>
        <topology evidence="1">Multi-pass membrane protein</topology>
    </subcellularLocation>
</comment>
<dbReference type="GO" id="GO:0035556">
    <property type="term" value="P:intracellular signal transduction"/>
    <property type="evidence" value="ECO:0007669"/>
    <property type="project" value="InterPro"/>
</dbReference>
<keyword evidence="3 6" id="KW-0812">Transmembrane</keyword>
<sequence length="572" mass="62043">MIVRDRFRGLFPKYFLALFLAVALPLVINGSIEAWFGYRDQRARLDQLLGVQATSAAAEIHNFISDIASQLGWLVQLPWTNEADEDRRTDALRLFRQAPAVVSLTLIDNNGLERLYVSRVGLNRIESRIDRSAEPALVGAHARQVWFSDVSYNRGSEPYLTIALVGNRSAVGAVIAEVNLKLIWDVVSAIKVGETGLAFVLDRPGRLIAHPDISLVLRGLEETTSQPFRTIRDAIGPGAGFATGRDGQGRPVAARAAPVAGPDWTVVVAQPLSEAYAPIYAALRRTTVLLAGSTVFAGLLAYAFAHRMTEPIRLLEEGTERIGAGSFEHRISIQTGDEFQRLASSFNRMAGELALAQQHQERIAKLKRFLAPQVADLVDRAGDDSVLDGRRTDVVVVFCDLRGFTAFSAGVAPEEVMSVLSEYYEVLGRVISRFEATLISFSGDGLMVLVNAPVPVEEPALRAVDLATEMQKRVQGLIGGWRSRGYQVGFGIGLASGSATVGRIGYEDRLDYTAIGSVVNLAARLCASAADREILMDAGTAASVRGKRSLEDIGSRQIKGFDDAIPVFGISF</sequence>
<dbReference type="Gene3D" id="3.30.450.20">
    <property type="entry name" value="PAS domain"/>
    <property type="match status" value="1"/>
</dbReference>
<dbReference type="AlphaFoldDB" id="A0A1G7N5V8"/>
<keyword evidence="4 6" id="KW-1133">Transmembrane helix</keyword>
<dbReference type="PANTHER" id="PTHR43081:SF20">
    <property type="entry name" value="TWO-COMPONENT RESPONSE REGULATOR"/>
    <property type="match status" value="1"/>
</dbReference>
<dbReference type="InterPro" id="IPR033479">
    <property type="entry name" value="dCache_1"/>
</dbReference>
<dbReference type="SUPFAM" id="SSF55073">
    <property type="entry name" value="Nucleotide cyclase"/>
    <property type="match status" value="1"/>
</dbReference>